<sequence length="793" mass="82406">MIHFLKPKGGRRKSQPPVDVTEHSSVYSTADVADDWSGESTALTDDEAAEIQRAFQQQTSEATALDDLAVLTNAAPTAMSESVELTASPLDLTQLEPFALDVEATPLELPADESLATTSHLSAPVTASDSECVSHDEANVPTPESLAPMPMVAEPELAANVASDAFEQLAAEFNSSPAVELVELEEAAQDVAVDMNIDMTLDMQDIAVESSLVRRESSDLMVATVEPDADTAPVAVDLAISSISLDDISGEVVTTDEADVVIATDADASVESLQNGPLTYFQYYLDEDVTGGADKAEVPAPYVTPWHQPSVPGGLIGAGVLGATLVSGFVIADTVKTQPLTAVKKPQTPSPLQSLSPKDQVATAAVPQVVSPEVMQPEVALPQPKTVIATQPILANLPTLGQASATTPLAVAAAPVSNAGAALPQSSAVVETITPSRLNTAVAAPESISNDSIATSPLKQLQVSPVPASSLPQPKVPVVDTVKPQAEVSSPATELLKTTPQSSSDLPQLQPNTSMPLDPVGQDTTATPVVADQALPTTPSKQPVVGTNPMPEVAAGQAETISVSPIAAERSTVETTSPVDLPATATVAPPVNVVVPTEVATPEVPSSTPTATMPADRVFTRDTAVVPEAQSEAAAKAISVISPAAPAAMPPLPDAAMPIPVSQATVPAGQPVADTTDLPAPLKTLLAKPENRGYQPISAQEQWRSLTQREAVIAARADQLGEFTRQQLSQQDYIAAYRSVSRQANVLPPFGFIDYQRQLILLPPQPATALNETAPNQSHRSLMKIIAGQAVTL</sequence>
<gene>
    <name evidence="2" type="ORF">IQ266_10970</name>
</gene>
<organism evidence="2 3">
    <name type="scientific">Romeriopsis navalis LEGE 11480</name>
    <dbReference type="NCBI Taxonomy" id="2777977"/>
    <lineage>
        <taxon>Bacteria</taxon>
        <taxon>Bacillati</taxon>
        <taxon>Cyanobacteriota</taxon>
        <taxon>Cyanophyceae</taxon>
        <taxon>Leptolyngbyales</taxon>
        <taxon>Leptolyngbyaceae</taxon>
        <taxon>Romeriopsis</taxon>
        <taxon>Romeriopsis navalis</taxon>
    </lineage>
</organism>
<dbReference type="RefSeq" id="WP_264325076.1">
    <property type="nucleotide sequence ID" value="NZ_JADEXQ010000032.1"/>
</dbReference>
<evidence type="ECO:0000256" key="1">
    <source>
        <dbReference type="SAM" id="MobiDB-lite"/>
    </source>
</evidence>
<evidence type="ECO:0000313" key="2">
    <source>
        <dbReference type="EMBL" id="MBE9030252.1"/>
    </source>
</evidence>
<feature type="region of interest" description="Disordered" evidence="1">
    <location>
        <begin position="487"/>
        <end position="524"/>
    </location>
</feature>
<evidence type="ECO:0000313" key="3">
    <source>
        <dbReference type="Proteomes" id="UP000625316"/>
    </source>
</evidence>
<accession>A0A928VMB3</accession>
<feature type="compositionally biased region" description="Polar residues" evidence="1">
    <location>
        <begin position="487"/>
        <end position="515"/>
    </location>
</feature>
<dbReference type="EMBL" id="JADEXQ010000032">
    <property type="protein sequence ID" value="MBE9030252.1"/>
    <property type="molecule type" value="Genomic_DNA"/>
</dbReference>
<proteinExistence type="predicted"/>
<keyword evidence="3" id="KW-1185">Reference proteome</keyword>
<reference evidence="2" key="1">
    <citation type="submission" date="2020-10" db="EMBL/GenBank/DDBJ databases">
        <authorList>
            <person name="Castelo-Branco R."/>
            <person name="Eusebio N."/>
            <person name="Adriana R."/>
            <person name="Vieira A."/>
            <person name="Brugerolle De Fraissinette N."/>
            <person name="Rezende De Castro R."/>
            <person name="Schneider M.P."/>
            <person name="Vasconcelos V."/>
            <person name="Leao P.N."/>
        </authorList>
    </citation>
    <scope>NUCLEOTIDE SEQUENCE</scope>
    <source>
        <strain evidence="2">LEGE 11480</strain>
    </source>
</reference>
<feature type="compositionally biased region" description="Basic residues" evidence="1">
    <location>
        <begin position="1"/>
        <end position="14"/>
    </location>
</feature>
<comment type="caution">
    <text evidence="2">The sequence shown here is derived from an EMBL/GenBank/DDBJ whole genome shotgun (WGS) entry which is preliminary data.</text>
</comment>
<feature type="region of interest" description="Disordered" evidence="1">
    <location>
        <begin position="1"/>
        <end position="24"/>
    </location>
</feature>
<name>A0A928VMB3_9CYAN</name>
<dbReference type="Proteomes" id="UP000625316">
    <property type="component" value="Unassembled WGS sequence"/>
</dbReference>
<protein>
    <submittedName>
        <fullName evidence="2">Uncharacterized protein</fullName>
    </submittedName>
</protein>
<dbReference type="AlphaFoldDB" id="A0A928VMB3"/>